<dbReference type="Gene3D" id="3.40.50.300">
    <property type="entry name" value="P-loop containing nucleotide triphosphate hydrolases"/>
    <property type="match status" value="1"/>
</dbReference>
<dbReference type="Pfam" id="PF00005">
    <property type="entry name" value="ABC_tran"/>
    <property type="match status" value="1"/>
</dbReference>
<evidence type="ECO:0000259" key="4">
    <source>
        <dbReference type="PROSITE" id="PS50893"/>
    </source>
</evidence>
<dbReference type="PANTHER" id="PTHR24220">
    <property type="entry name" value="IMPORT ATP-BINDING PROTEIN"/>
    <property type="match status" value="1"/>
</dbReference>
<keyword evidence="1" id="KW-0813">Transport</keyword>
<dbReference type="Proteomes" id="UP001431449">
    <property type="component" value="Unassembled WGS sequence"/>
</dbReference>
<gene>
    <name evidence="5" type="ORF">M0G41_08615</name>
</gene>
<dbReference type="InterPro" id="IPR017911">
    <property type="entry name" value="MacB-like_ATP-bd"/>
</dbReference>
<reference evidence="5" key="1">
    <citation type="submission" date="2022-04" db="EMBL/GenBank/DDBJ databases">
        <title>Lysobacter sp. CAU 1642 isolated from sea sand.</title>
        <authorList>
            <person name="Kim W."/>
        </authorList>
    </citation>
    <scope>NUCLEOTIDE SEQUENCE</scope>
    <source>
        <strain evidence="5">CAU 1642</strain>
    </source>
</reference>
<dbReference type="SUPFAM" id="SSF52540">
    <property type="entry name" value="P-loop containing nucleoside triphosphate hydrolases"/>
    <property type="match status" value="1"/>
</dbReference>
<proteinExistence type="predicted"/>
<organism evidence="5 6">
    <name type="scientific">Pseudomarimonas salicorniae</name>
    <dbReference type="NCBI Taxonomy" id="2933270"/>
    <lineage>
        <taxon>Bacteria</taxon>
        <taxon>Pseudomonadati</taxon>
        <taxon>Pseudomonadota</taxon>
        <taxon>Gammaproteobacteria</taxon>
        <taxon>Lysobacterales</taxon>
        <taxon>Lysobacteraceae</taxon>
        <taxon>Pseudomarimonas</taxon>
    </lineage>
</organism>
<dbReference type="InterPro" id="IPR015854">
    <property type="entry name" value="ABC_transpr_LolD-like"/>
</dbReference>
<dbReference type="GO" id="GO:0005524">
    <property type="term" value="F:ATP binding"/>
    <property type="evidence" value="ECO:0007669"/>
    <property type="project" value="UniProtKB-KW"/>
</dbReference>
<evidence type="ECO:0000256" key="3">
    <source>
        <dbReference type="ARBA" id="ARBA00022840"/>
    </source>
</evidence>
<dbReference type="CDD" id="cd03255">
    <property type="entry name" value="ABC_MJ0796_LolCDE_FtsE"/>
    <property type="match status" value="1"/>
</dbReference>
<evidence type="ECO:0000256" key="1">
    <source>
        <dbReference type="ARBA" id="ARBA00022448"/>
    </source>
</evidence>
<evidence type="ECO:0000256" key="2">
    <source>
        <dbReference type="ARBA" id="ARBA00022741"/>
    </source>
</evidence>
<dbReference type="PROSITE" id="PS00211">
    <property type="entry name" value="ABC_TRANSPORTER_1"/>
    <property type="match status" value="1"/>
</dbReference>
<feature type="domain" description="ABC transporter" evidence="4">
    <location>
        <begin position="13"/>
        <end position="229"/>
    </location>
</feature>
<keyword evidence="2" id="KW-0547">Nucleotide-binding</keyword>
<keyword evidence="6" id="KW-1185">Reference proteome</keyword>
<evidence type="ECO:0000313" key="6">
    <source>
        <dbReference type="Proteomes" id="UP001431449"/>
    </source>
</evidence>
<dbReference type="InterPro" id="IPR003593">
    <property type="entry name" value="AAA+_ATPase"/>
</dbReference>
<dbReference type="PANTHER" id="PTHR24220:SF659">
    <property type="entry name" value="TRANSPORTER, PUTATIVE-RELATED"/>
    <property type="match status" value="1"/>
</dbReference>
<accession>A0ABT0GIC0</accession>
<dbReference type="InterPro" id="IPR003439">
    <property type="entry name" value="ABC_transporter-like_ATP-bd"/>
</dbReference>
<dbReference type="PROSITE" id="PS50893">
    <property type="entry name" value="ABC_TRANSPORTER_2"/>
    <property type="match status" value="1"/>
</dbReference>
<keyword evidence="3 5" id="KW-0067">ATP-binding</keyword>
<comment type="caution">
    <text evidence="5">The sequence shown here is derived from an EMBL/GenBank/DDBJ whole genome shotgun (WGS) entry which is preliminary data.</text>
</comment>
<dbReference type="InterPro" id="IPR017871">
    <property type="entry name" value="ABC_transporter-like_CS"/>
</dbReference>
<protein>
    <submittedName>
        <fullName evidence="5">ABC transporter ATP-binding protein</fullName>
    </submittedName>
</protein>
<dbReference type="RefSeq" id="WP_248207917.1">
    <property type="nucleotide sequence ID" value="NZ_JALNMH010000006.1"/>
</dbReference>
<dbReference type="SMART" id="SM00382">
    <property type="entry name" value="AAA"/>
    <property type="match status" value="1"/>
</dbReference>
<sequence length="229" mass="24218">MHDDTRERRGVGLEVESLHKGWGGQAVLVDLSFGVGPGEFVAVVGRSGSGKSTLLHLLAGIDRPDAGRIILDGVDIATLDENARCALRRKHIGLVFQSGNLVPTLGVLDNLRLPLELNGVAAAESRRRAQAMLDALGLAALSAREVSALSGGEQQRVAIGRALVHEPALVLADEPTAALDADNAQGVLDLLQRACRERGASLVMATHAQEVMGRADRLLRLERGQLVDA</sequence>
<dbReference type="EMBL" id="JALNMH010000006">
    <property type="protein sequence ID" value="MCK7593730.1"/>
    <property type="molecule type" value="Genomic_DNA"/>
</dbReference>
<evidence type="ECO:0000313" key="5">
    <source>
        <dbReference type="EMBL" id="MCK7593730.1"/>
    </source>
</evidence>
<name>A0ABT0GIC0_9GAMM</name>
<dbReference type="InterPro" id="IPR027417">
    <property type="entry name" value="P-loop_NTPase"/>
</dbReference>